<evidence type="ECO:0000313" key="1">
    <source>
        <dbReference type="EMBL" id="SBS88943.1"/>
    </source>
</evidence>
<sequence length="91" mass="10999">MMKNKVYMLNFNPNTLDKRKCSYELTKLLLIFYELQKYEPFINEKTFIKQNIGNNDFVNRIMGFIKDAENFSKRKKAEYENQLGIEEPNNF</sequence>
<dbReference type="EMBL" id="FLQW01001303">
    <property type="protein sequence ID" value="SBS88943.1"/>
    <property type="molecule type" value="Genomic_DNA"/>
</dbReference>
<dbReference type="VEuPathDB" id="PlasmoDB:PmUG01_12075500"/>
<accession>A0A1A8W7Z7</accession>
<organism evidence="1 2">
    <name type="scientific">Plasmodium malariae</name>
    <dbReference type="NCBI Taxonomy" id="5858"/>
    <lineage>
        <taxon>Eukaryota</taxon>
        <taxon>Sar</taxon>
        <taxon>Alveolata</taxon>
        <taxon>Apicomplexa</taxon>
        <taxon>Aconoidasida</taxon>
        <taxon>Haemosporida</taxon>
        <taxon>Plasmodiidae</taxon>
        <taxon>Plasmodium</taxon>
        <taxon>Plasmodium (Plasmodium)</taxon>
    </lineage>
</organism>
<protein>
    <submittedName>
        <fullName evidence="1">Uncharacterized protein</fullName>
    </submittedName>
</protein>
<proteinExistence type="predicted"/>
<evidence type="ECO:0000313" key="2">
    <source>
        <dbReference type="Proteomes" id="UP000078597"/>
    </source>
</evidence>
<name>A0A1A8W7Z7_PLAMA</name>
<reference evidence="2" key="1">
    <citation type="submission" date="2016-05" db="EMBL/GenBank/DDBJ databases">
        <authorList>
            <person name="Naeem Raeece"/>
        </authorList>
    </citation>
    <scope>NUCLEOTIDE SEQUENCE [LARGE SCALE GENOMIC DNA]</scope>
</reference>
<dbReference type="AlphaFoldDB" id="A0A1A8W7Z7"/>
<gene>
    <name evidence="1" type="ORF">PMALA_024380</name>
</gene>
<dbReference type="Proteomes" id="UP000078597">
    <property type="component" value="Unassembled WGS sequence"/>
</dbReference>